<dbReference type="SUPFAM" id="SSF50969">
    <property type="entry name" value="YVTN repeat-like/Quinoprotein amine dehydrogenase"/>
    <property type="match status" value="1"/>
</dbReference>
<proteinExistence type="predicted"/>
<sequence>MDAMTVRARTFAAVLTFALAVTACSSTSGSTTAAPTTSDSVPTLTTEVVREYDRGDDAFTQGFEIDGDVLYEGTGLEGSSFVRRTSLENMTELERVDLPSDLFGEGITVDGDTLWQITWQDGVAIARDRDTLAEQRRVNYDGEGWGLCTEGRGTQGRGTPNDRLVMSDGTSTLTFRDPTSFDAVDTVDVTLDGKPVERLNELECAEGGSIYANVWQTFDIMRIDPETGKVTAVIDGTPLWDSMSAADRGGADVFNGIAQIPGTDRFLVTGKFWPKIFEVRFTDTAPVGQN</sequence>
<gene>
    <name evidence="2" type="ORF">R3P96_17540</name>
</gene>
<evidence type="ECO:0000256" key="1">
    <source>
        <dbReference type="SAM" id="SignalP"/>
    </source>
</evidence>
<dbReference type="PROSITE" id="PS51257">
    <property type="entry name" value="PROKAR_LIPOPROTEIN"/>
    <property type="match status" value="1"/>
</dbReference>
<comment type="caution">
    <text evidence="2">The sequence shown here is derived from an EMBL/GenBank/DDBJ whole genome shotgun (WGS) entry which is preliminary data.</text>
</comment>
<dbReference type="EMBL" id="JAWLJX010000005">
    <property type="protein sequence ID" value="MDV6263144.1"/>
    <property type="molecule type" value="Genomic_DNA"/>
</dbReference>
<name>A0ABU4BG01_9NOCA</name>
<reference evidence="2 3" key="1">
    <citation type="submission" date="2023-10" db="EMBL/GenBank/DDBJ databases">
        <title>Development of a sustainable strategy for remediation of hydrocarbon-contaminated territories based on the waste exchange concept.</title>
        <authorList>
            <person name="Krivoruchko A."/>
        </authorList>
    </citation>
    <scope>NUCLEOTIDE SEQUENCE [LARGE SCALE GENOMIC DNA]</scope>
    <source>
        <strain evidence="2 3">IEGM 1323</strain>
    </source>
</reference>
<dbReference type="Pfam" id="PF05096">
    <property type="entry name" value="Glu_cyclase_2"/>
    <property type="match status" value="1"/>
</dbReference>
<evidence type="ECO:0000313" key="2">
    <source>
        <dbReference type="EMBL" id="MDV6263144.1"/>
    </source>
</evidence>
<feature type="chain" id="PRO_5047494790" evidence="1">
    <location>
        <begin position="34"/>
        <end position="290"/>
    </location>
</feature>
<evidence type="ECO:0000313" key="3">
    <source>
        <dbReference type="Proteomes" id="UP001185755"/>
    </source>
</evidence>
<dbReference type="PANTHER" id="PTHR31270:SF1">
    <property type="entry name" value="GLUTAMINYL-PEPTIDE CYCLOTRANSFERASE"/>
    <property type="match status" value="1"/>
</dbReference>
<keyword evidence="1" id="KW-0732">Signal</keyword>
<dbReference type="InterPro" id="IPR011044">
    <property type="entry name" value="Quino_amine_DH_bsu"/>
</dbReference>
<keyword evidence="3" id="KW-1185">Reference proteome</keyword>
<dbReference type="Proteomes" id="UP001185755">
    <property type="component" value="Unassembled WGS sequence"/>
</dbReference>
<dbReference type="InterPro" id="IPR007788">
    <property type="entry name" value="QCT"/>
</dbReference>
<protein>
    <submittedName>
        <fullName evidence="2">Glutaminyl-peptide cyclotransferase</fullName>
    </submittedName>
</protein>
<dbReference type="PANTHER" id="PTHR31270">
    <property type="entry name" value="GLUTAMINYL-PEPTIDE CYCLOTRANSFERASE"/>
    <property type="match status" value="1"/>
</dbReference>
<accession>A0ABU4BG01</accession>
<organism evidence="2 3">
    <name type="scientific">Rhodococcoides yunnanense</name>
    <dbReference type="NCBI Taxonomy" id="278209"/>
    <lineage>
        <taxon>Bacteria</taxon>
        <taxon>Bacillati</taxon>
        <taxon>Actinomycetota</taxon>
        <taxon>Actinomycetes</taxon>
        <taxon>Mycobacteriales</taxon>
        <taxon>Nocardiaceae</taxon>
        <taxon>Rhodococcoides</taxon>
    </lineage>
</organism>
<feature type="signal peptide" evidence="1">
    <location>
        <begin position="1"/>
        <end position="33"/>
    </location>
</feature>